<dbReference type="EMBL" id="RJVK01000003">
    <property type="protein sequence ID" value="ROR39506.1"/>
    <property type="molecule type" value="Genomic_DNA"/>
</dbReference>
<evidence type="ECO:0000313" key="1">
    <source>
        <dbReference type="EMBL" id="QCI28915.1"/>
    </source>
</evidence>
<dbReference type="AlphaFoldDB" id="A0AAJ4RC29"/>
<protein>
    <recommendedName>
        <fullName evidence="5">FlgN protein</fullName>
    </recommendedName>
</protein>
<reference evidence="1" key="3">
    <citation type="submission" date="2019-06" db="EMBL/GenBank/DDBJ databases">
        <title>A comparative analysis of the Nautiliaceae.</title>
        <authorList>
            <person name="Grosche A."/>
            <person name="Smedile F."/>
            <person name="Vetriani C."/>
        </authorList>
    </citation>
    <scope>NUCLEOTIDE SEQUENCE</scope>
    <source>
        <strain evidence="1">TB6</strain>
    </source>
</reference>
<evidence type="ECO:0008006" key="5">
    <source>
        <dbReference type="Google" id="ProtNLM"/>
    </source>
</evidence>
<proteinExistence type="predicted"/>
<gene>
    <name evidence="1" type="ORF">C6V80_08010</name>
    <name evidence="2" type="ORF">EDC58_1446</name>
</gene>
<name>A0AAJ4RC29_9BACT</name>
<evidence type="ECO:0000313" key="4">
    <source>
        <dbReference type="Proteomes" id="UP000298805"/>
    </source>
</evidence>
<evidence type="ECO:0000313" key="2">
    <source>
        <dbReference type="EMBL" id="ROR39506.1"/>
    </source>
</evidence>
<organism evidence="2 3">
    <name type="scientific">Caminibacter pacificus</name>
    <dbReference type="NCBI Taxonomy" id="1424653"/>
    <lineage>
        <taxon>Bacteria</taxon>
        <taxon>Pseudomonadati</taxon>
        <taxon>Campylobacterota</taxon>
        <taxon>Epsilonproteobacteria</taxon>
        <taxon>Nautiliales</taxon>
        <taxon>Nautiliaceae</taxon>
        <taxon>Caminibacter</taxon>
    </lineage>
</organism>
<keyword evidence="4" id="KW-1185">Reference proteome</keyword>
<accession>A0AAJ4RC29</accession>
<reference evidence="4" key="1">
    <citation type="submission" date="2018-03" db="EMBL/GenBank/DDBJ databases">
        <title>A comparative analysis of the Nautiliaceae.</title>
        <authorList>
            <person name="Grosche A."/>
            <person name="Smedile F."/>
            <person name="Vetriani C."/>
        </authorList>
    </citation>
    <scope>NUCLEOTIDE SEQUENCE [LARGE SCALE GENOMIC DNA]</scope>
    <source>
        <strain evidence="4">TB6</strain>
    </source>
</reference>
<dbReference type="Proteomes" id="UP000272781">
    <property type="component" value="Unassembled WGS sequence"/>
</dbReference>
<reference evidence="2 3" key="2">
    <citation type="submission" date="2018-11" db="EMBL/GenBank/DDBJ databases">
        <title>Genomic Encyclopedia of Type Strains, Phase IV (KMG-IV): sequencing the most valuable type-strain genomes for metagenomic binning, comparative biology and taxonomic classification.</title>
        <authorList>
            <person name="Goeker M."/>
        </authorList>
    </citation>
    <scope>NUCLEOTIDE SEQUENCE [LARGE SCALE GENOMIC DNA]</scope>
    <source>
        <strain evidence="2 3">DSM 27783</strain>
    </source>
</reference>
<dbReference type="RefSeq" id="WP_123352837.1">
    <property type="nucleotide sequence ID" value="NZ_CP027432.2"/>
</dbReference>
<dbReference type="EMBL" id="CP027432">
    <property type="protein sequence ID" value="QCI28915.1"/>
    <property type="molecule type" value="Genomic_DNA"/>
</dbReference>
<dbReference type="Proteomes" id="UP000298805">
    <property type="component" value="Chromosome"/>
</dbReference>
<evidence type="ECO:0000313" key="3">
    <source>
        <dbReference type="Proteomes" id="UP000272781"/>
    </source>
</evidence>
<sequence>MLTQKLNDIINVLNQLIEMTTQDIENIKAANHEKVFANTAKKEELAVKFSNLKSEIDNILVSRNKPIEEIFSKEEEILFDEFRNKLSEFHTLHKKFSKLALSVANFYNALMKEIKQESPKIDYKDSQLPKSFLKLKA</sequence>